<feature type="domain" description="N-acetyltransferase" evidence="3">
    <location>
        <begin position="1"/>
        <end position="167"/>
    </location>
</feature>
<dbReference type="Gene3D" id="3.40.630.30">
    <property type="match status" value="1"/>
</dbReference>
<dbReference type="Proteomes" id="UP001165079">
    <property type="component" value="Unassembled WGS sequence"/>
</dbReference>
<protein>
    <submittedName>
        <fullName evidence="4">GNAT family N-acetyltransferase</fullName>
    </submittedName>
</protein>
<evidence type="ECO:0000256" key="1">
    <source>
        <dbReference type="ARBA" id="ARBA00022679"/>
    </source>
</evidence>
<organism evidence="4 5">
    <name type="scientific">Actinorhabdospora filicis</name>
    <dbReference type="NCBI Taxonomy" id="1785913"/>
    <lineage>
        <taxon>Bacteria</taxon>
        <taxon>Bacillati</taxon>
        <taxon>Actinomycetota</taxon>
        <taxon>Actinomycetes</taxon>
        <taxon>Micromonosporales</taxon>
        <taxon>Micromonosporaceae</taxon>
        <taxon>Actinorhabdospora</taxon>
    </lineage>
</organism>
<accession>A0A9W6W917</accession>
<dbReference type="InterPro" id="IPR000182">
    <property type="entry name" value="GNAT_dom"/>
</dbReference>
<dbReference type="PROSITE" id="PS51186">
    <property type="entry name" value="GNAT"/>
    <property type="match status" value="1"/>
</dbReference>
<sequence length="344" mass="37096">MSVTPFAPSDAAALHAIATEAHPVDHGGPLLLDRESFTAGLTHAAEGERVDTLVVRDETGRIAGYTTVTTWTRDNTHLAEISGAVLPSLRRRGHGRALVDAARAHVAELGRRTLVVETKNPVGDGPGDPGATAMFTALGWDEVLNENYYRLDVTSFDPQIWEKERLHAWQKATGYDLVTWADGLAGPMPTELADGIAALLGRFQSDMPTGGLAVEDMDYDAARVIADVEHAGRLGRTVVNAVVRHTATGEVAGWTKLSFKRGSEDTASQGITMVAAAHRGHRLGMVLKTENLNYARSLYPGLATVLTDNAADNTYMIAVNEAMGFTLHQRSSVFQTELASREER</sequence>
<keyword evidence="1" id="KW-0808">Transferase</keyword>
<dbReference type="AlphaFoldDB" id="A0A9W6W917"/>
<evidence type="ECO:0000313" key="5">
    <source>
        <dbReference type="Proteomes" id="UP001165079"/>
    </source>
</evidence>
<comment type="caution">
    <text evidence="4">The sequence shown here is derived from an EMBL/GenBank/DDBJ whole genome shotgun (WGS) entry which is preliminary data.</text>
</comment>
<reference evidence="4" key="1">
    <citation type="submission" date="2023-03" db="EMBL/GenBank/DDBJ databases">
        <title>Actinorhabdospora filicis NBRC 111898.</title>
        <authorList>
            <person name="Ichikawa N."/>
            <person name="Sato H."/>
            <person name="Tonouchi N."/>
        </authorList>
    </citation>
    <scope>NUCLEOTIDE SEQUENCE</scope>
    <source>
        <strain evidence="4">NBRC 111898</strain>
    </source>
</reference>
<dbReference type="EMBL" id="BSTX01000001">
    <property type="protein sequence ID" value="GLZ77046.1"/>
    <property type="molecule type" value="Genomic_DNA"/>
</dbReference>
<dbReference type="SUPFAM" id="SSF55729">
    <property type="entry name" value="Acyl-CoA N-acyltransferases (Nat)"/>
    <property type="match status" value="2"/>
</dbReference>
<keyword evidence="5" id="KW-1185">Reference proteome</keyword>
<dbReference type="InterPro" id="IPR050832">
    <property type="entry name" value="Bact_Acetyltransf"/>
</dbReference>
<evidence type="ECO:0000256" key="2">
    <source>
        <dbReference type="ARBA" id="ARBA00023315"/>
    </source>
</evidence>
<dbReference type="CDD" id="cd04301">
    <property type="entry name" value="NAT_SF"/>
    <property type="match status" value="1"/>
</dbReference>
<dbReference type="PANTHER" id="PTHR43877">
    <property type="entry name" value="AMINOALKYLPHOSPHONATE N-ACETYLTRANSFERASE-RELATED-RELATED"/>
    <property type="match status" value="1"/>
</dbReference>
<dbReference type="RefSeq" id="WP_285662182.1">
    <property type="nucleotide sequence ID" value="NZ_BSTX01000001.1"/>
</dbReference>
<evidence type="ECO:0000259" key="3">
    <source>
        <dbReference type="PROSITE" id="PS51186"/>
    </source>
</evidence>
<name>A0A9W6W917_9ACTN</name>
<keyword evidence="2" id="KW-0012">Acyltransferase</keyword>
<dbReference type="Pfam" id="PF00583">
    <property type="entry name" value="Acetyltransf_1"/>
    <property type="match status" value="1"/>
</dbReference>
<gene>
    <name evidence="4" type="ORF">Afil01_18530</name>
</gene>
<evidence type="ECO:0000313" key="4">
    <source>
        <dbReference type="EMBL" id="GLZ77046.1"/>
    </source>
</evidence>
<proteinExistence type="predicted"/>
<dbReference type="GO" id="GO:0016747">
    <property type="term" value="F:acyltransferase activity, transferring groups other than amino-acyl groups"/>
    <property type="evidence" value="ECO:0007669"/>
    <property type="project" value="InterPro"/>
</dbReference>
<dbReference type="InterPro" id="IPR016181">
    <property type="entry name" value="Acyl_CoA_acyltransferase"/>
</dbReference>